<keyword evidence="4" id="KW-1185">Reference proteome</keyword>
<dbReference type="EMBL" id="ASPP01008035">
    <property type="protein sequence ID" value="ETO26179.1"/>
    <property type="molecule type" value="Genomic_DNA"/>
</dbReference>
<protein>
    <submittedName>
        <fullName evidence="3">Uncharacterized protein</fullName>
    </submittedName>
</protein>
<reference evidence="3 4" key="1">
    <citation type="journal article" date="2013" name="Curr. Biol.">
        <title>The Genome of the Foraminiferan Reticulomyxa filosa.</title>
        <authorList>
            <person name="Glockner G."/>
            <person name="Hulsmann N."/>
            <person name="Schleicher M."/>
            <person name="Noegel A.A."/>
            <person name="Eichinger L."/>
            <person name="Gallinger C."/>
            <person name="Pawlowski J."/>
            <person name="Sierra R."/>
            <person name="Euteneuer U."/>
            <person name="Pillet L."/>
            <person name="Moustafa A."/>
            <person name="Platzer M."/>
            <person name="Groth M."/>
            <person name="Szafranski K."/>
            <person name="Schliwa M."/>
        </authorList>
    </citation>
    <scope>NUCLEOTIDE SEQUENCE [LARGE SCALE GENOMIC DNA]</scope>
</reference>
<feature type="non-terminal residue" evidence="3">
    <location>
        <position position="178"/>
    </location>
</feature>
<keyword evidence="2" id="KW-0732">Signal</keyword>
<evidence type="ECO:0000313" key="4">
    <source>
        <dbReference type="Proteomes" id="UP000023152"/>
    </source>
</evidence>
<evidence type="ECO:0000313" key="3">
    <source>
        <dbReference type="EMBL" id="ETO26179.1"/>
    </source>
</evidence>
<gene>
    <name evidence="3" type="ORF">RFI_10958</name>
</gene>
<feature type="non-terminal residue" evidence="3">
    <location>
        <position position="1"/>
    </location>
</feature>
<feature type="chain" id="PRO_5004975700" evidence="2">
    <location>
        <begin position="21"/>
        <end position="178"/>
    </location>
</feature>
<feature type="compositionally biased region" description="Basic and acidic residues" evidence="1">
    <location>
        <begin position="165"/>
        <end position="178"/>
    </location>
</feature>
<dbReference type="AlphaFoldDB" id="X6NKB4"/>
<name>X6NKB4_RETFI</name>
<evidence type="ECO:0000256" key="2">
    <source>
        <dbReference type="SAM" id="SignalP"/>
    </source>
</evidence>
<proteinExistence type="predicted"/>
<sequence>LNFYLFIFFFFFAIKQIVNKFRKIAEGQTELTPKCHLQLLIEHAFYELQSEEKEEHFCTQQILSKCEHICKKVQEKTFSGVPKDLIARTLDGMLCRQLISQHCTEKCYYCWEGKPSPALQHLLKVDPNCLQAQTQEHAVYDFLSPSPSPVLLNDNANDLPEPVSEDEKSLSFHRAVPE</sequence>
<dbReference type="Proteomes" id="UP000023152">
    <property type="component" value="Unassembled WGS sequence"/>
</dbReference>
<evidence type="ECO:0000256" key="1">
    <source>
        <dbReference type="SAM" id="MobiDB-lite"/>
    </source>
</evidence>
<accession>X6NKB4</accession>
<feature type="region of interest" description="Disordered" evidence="1">
    <location>
        <begin position="154"/>
        <end position="178"/>
    </location>
</feature>
<organism evidence="3 4">
    <name type="scientific">Reticulomyxa filosa</name>
    <dbReference type="NCBI Taxonomy" id="46433"/>
    <lineage>
        <taxon>Eukaryota</taxon>
        <taxon>Sar</taxon>
        <taxon>Rhizaria</taxon>
        <taxon>Retaria</taxon>
        <taxon>Foraminifera</taxon>
        <taxon>Monothalamids</taxon>
        <taxon>Reticulomyxidae</taxon>
        <taxon>Reticulomyxa</taxon>
    </lineage>
</organism>
<feature type="signal peptide" evidence="2">
    <location>
        <begin position="1"/>
        <end position="20"/>
    </location>
</feature>
<comment type="caution">
    <text evidence="3">The sequence shown here is derived from an EMBL/GenBank/DDBJ whole genome shotgun (WGS) entry which is preliminary data.</text>
</comment>